<comment type="subunit">
    <text evidence="5">Homodimer. Homodimerization may be required to stabilize the binding of ScpA to the Smc head domains. Component of a cohesin-like complex composed of ScpA, ScpB and the Smc homodimer, in which ScpA and ScpB bind to the head domain of Smc. The presence of the three proteins is required for the association of the complex with DNA.</text>
</comment>
<dbReference type="PATRIC" id="fig|167964.4.peg.1013"/>
<gene>
    <name evidence="5" type="primary">scpB</name>
    <name evidence="6" type="ORF">XD73_0216</name>
</gene>
<protein>
    <recommendedName>
        <fullName evidence="5">Segregation and condensation protein B</fullName>
    </recommendedName>
</protein>
<keyword evidence="4 5" id="KW-0131">Cell cycle</keyword>
<evidence type="ECO:0000256" key="5">
    <source>
        <dbReference type="HAMAP-Rule" id="MF_01804"/>
    </source>
</evidence>
<reference evidence="6 7" key="1">
    <citation type="journal article" date="2015" name="MBio">
        <title>Genome-Resolved Metagenomic Analysis Reveals Roles for Candidate Phyla and Other Microbial Community Members in Biogeochemical Transformations in Oil Reservoirs.</title>
        <authorList>
            <person name="Hu P."/>
            <person name="Tom L."/>
            <person name="Singh A."/>
            <person name="Thomas B.C."/>
            <person name="Baker B.J."/>
            <person name="Piceno Y.M."/>
            <person name="Andersen G.L."/>
            <person name="Banfield J.F."/>
        </authorList>
    </citation>
    <scope>NUCLEOTIDE SEQUENCE [LARGE SCALE GENOMIC DNA]</scope>
    <source>
        <strain evidence="6">46_16</strain>
    </source>
</reference>
<dbReference type="PIRSF" id="PIRSF019345">
    <property type="entry name" value="ScpB"/>
    <property type="match status" value="1"/>
</dbReference>
<accession>A0A101FYN7</accession>
<dbReference type="HAMAP" id="MF_01804">
    <property type="entry name" value="ScpB"/>
    <property type="match status" value="1"/>
</dbReference>
<dbReference type="GO" id="GO:0005737">
    <property type="term" value="C:cytoplasm"/>
    <property type="evidence" value="ECO:0007669"/>
    <property type="project" value="UniProtKB-SubCell"/>
</dbReference>
<comment type="similarity">
    <text evidence="5">Belongs to the ScpB family.</text>
</comment>
<organism evidence="6 7">
    <name type="scientific">Anaerolinea thermophila</name>
    <dbReference type="NCBI Taxonomy" id="167964"/>
    <lineage>
        <taxon>Bacteria</taxon>
        <taxon>Bacillati</taxon>
        <taxon>Chloroflexota</taxon>
        <taxon>Anaerolineae</taxon>
        <taxon>Anaerolineales</taxon>
        <taxon>Anaerolineaceae</taxon>
        <taxon>Anaerolinea</taxon>
    </lineage>
</organism>
<keyword evidence="3 5" id="KW-0159">Chromosome partition</keyword>
<dbReference type="InterPro" id="IPR036388">
    <property type="entry name" value="WH-like_DNA-bd_sf"/>
</dbReference>
<dbReference type="PANTHER" id="PTHR34298">
    <property type="entry name" value="SEGREGATION AND CONDENSATION PROTEIN B"/>
    <property type="match status" value="1"/>
</dbReference>
<dbReference type="Pfam" id="PF04079">
    <property type="entry name" value="SMC_ScpB"/>
    <property type="match status" value="1"/>
</dbReference>
<comment type="caution">
    <text evidence="6">The sequence shown here is derived from an EMBL/GenBank/DDBJ whole genome shotgun (WGS) entry which is preliminary data.</text>
</comment>
<comment type="subcellular location">
    <subcellularLocation>
        <location evidence="5">Cytoplasm</location>
    </subcellularLocation>
    <text evidence="5">Associated with two foci at the outer edges of the nucleoid region in young cells, and at four foci within both cell halves in older cells.</text>
</comment>
<comment type="function">
    <text evidence="5">Participates in chromosomal partition during cell division. May act via the formation of a condensin-like complex containing Smc and ScpA that pull DNA away from mid-cell into both cell halves.</text>
</comment>
<evidence type="ECO:0000313" key="7">
    <source>
        <dbReference type="Proteomes" id="UP000064249"/>
    </source>
</evidence>
<evidence type="ECO:0000313" key="6">
    <source>
        <dbReference type="EMBL" id="KUK46895.1"/>
    </source>
</evidence>
<dbReference type="InterPro" id="IPR005234">
    <property type="entry name" value="ScpB_csome_segregation"/>
</dbReference>
<evidence type="ECO:0000256" key="4">
    <source>
        <dbReference type="ARBA" id="ARBA00023306"/>
    </source>
</evidence>
<proteinExistence type="inferred from homology"/>
<evidence type="ECO:0000256" key="1">
    <source>
        <dbReference type="ARBA" id="ARBA00022490"/>
    </source>
</evidence>
<dbReference type="PANTHER" id="PTHR34298:SF2">
    <property type="entry name" value="SEGREGATION AND CONDENSATION PROTEIN B"/>
    <property type="match status" value="1"/>
</dbReference>
<dbReference type="GO" id="GO:0051301">
    <property type="term" value="P:cell division"/>
    <property type="evidence" value="ECO:0007669"/>
    <property type="project" value="UniProtKB-KW"/>
</dbReference>
<dbReference type="InterPro" id="IPR036390">
    <property type="entry name" value="WH_DNA-bd_sf"/>
</dbReference>
<dbReference type="GO" id="GO:0006260">
    <property type="term" value="P:DNA replication"/>
    <property type="evidence" value="ECO:0007669"/>
    <property type="project" value="UniProtKB-UniRule"/>
</dbReference>
<sequence>MDEARTKNKNIIEAILFISSGSIPLDQLSKFLELPTSDILSLITEMNEEYTGSHGLRIMLHNQRVQLTTDPKLALELEEFLGLEITTTLSRAALETIAIIAYKQPITRPQIDEIRGVNSDGVVRTLLSKGLIQEEGRAESIGKPILYGTTEDFLHYFGLQSIKEMPEIELISGAGGKPSTTILKQ</sequence>
<evidence type="ECO:0000256" key="3">
    <source>
        <dbReference type="ARBA" id="ARBA00022829"/>
    </source>
</evidence>
<dbReference type="GO" id="GO:0051304">
    <property type="term" value="P:chromosome separation"/>
    <property type="evidence" value="ECO:0007669"/>
    <property type="project" value="InterPro"/>
</dbReference>
<dbReference type="EMBL" id="LGFU01000004">
    <property type="protein sequence ID" value="KUK46895.1"/>
    <property type="molecule type" value="Genomic_DNA"/>
</dbReference>
<dbReference type="Proteomes" id="UP000064249">
    <property type="component" value="Unassembled WGS sequence"/>
</dbReference>
<evidence type="ECO:0000256" key="2">
    <source>
        <dbReference type="ARBA" id="ARBA00022618"/>
    </source>
</evidence>
<dbReference type="NCBIfam" id="TIGR00281">
    <property type="entry name" value="SMC-Scp complex subunit ScpB"/>
    <property type="match status" value="1"/>
</dbReference>
<dbReference type="Gene3D" id="1.10.10.10">
    <property type="entry name" value="Winged helix-like DNA-binding domain superfamily/Winged helix DNA-binding domain"/>
    <property type="match status" value="2"/>
</dbReference>
<name>A0A101FYN7_9CHLR</name>
<keyword evidence="1 5" id="KW-0963">Cytoplasm</keyword>
<keyword evidence="2 5" id="KW-0132">Cell division</keyword>
<dbReference type="AlphaFoldDB" id="A0A101FYN7"/>
<dbReference type="SUPFAM" id="SSF46785">
    <property type="entry name" value="Winged helix' DNA-binding domain"/>
    <property type="match status" value="2"/>
</dbReference>